<feature type="signal peptide" evidence="1">
    <location>
        <begin position="1"/>
        <end position="34"/>
    </location>
</feature>
<feature type="chain" id="PRO_5045879869" description="Secreted protein" evidence="1">
    <location>
        <begin position="35"/>
        <end position="200"/>
    </location>
</feature>
<proteinExistence type="predicted"/>
<dbReference type="RefSeq" id="WP_208472409.1">
    <property type="nucleotide sequence ID" value="NZ_JAGFNS010000036.1"/>
</dbReference>
<name>A0ABS3UXF0_9ACTN</name>
<sequence length="200" mass="20902">MRRSMNLAVSAGVAVACGLAAVAVTASLGPSAPAAGPAVVAEAVTGVPSSTSASVRPALCDAERPATRDPFPFNRDAARRDRLLPFLDLLGNGETFTGGAGFFGPVDAAGLAALLDGKWLDPDDRQNAAPSAWDIFQFVCDHPGTYAQGYAVTPDREDYRVSLETVWAPAIDEALRADASAFCAEADAIETSDHLECFWD</sequence>
<accession>A0ABS3UXF0</accession>
<evidence type="ECO:0000256" key="1">
    <source>
        <dbReference type="SAM" id="SignalP"/>
    </source>
</evidence>
<evidence type="ECO:0008006" key="4">
    <source>
        <dbReference type="Google" id="ProtNLM"/>
    </source>
</evidence>
<gene>
    <name evidence="2" type="ORF">J5X75_37510</name>
</gene>
<evidence type="ECO:0000313" key="2">
    <source>
        <dbReference type="EMBL" id="MBO3743211.1"/>
    </source>
</evidence>
<protein>
    <recommendedName>
        <fullName evidence="4">Secreted protein</fullName>
    </recommendedName>
</protein>
<keyword evidence="3" id="KW-1185">Reference proteome</keyword>
<dbReference type="PROSITE" id="PS51257">
    <property type="entry name" value="PROKAR_LIPOPROTEIN"/>
    <property type="match status" value="1"/>
</dbReference>
<evidence type="ECO:0000313" key="3">
    <source>
        <dbReference type="Proteomes" id="UP000679690"/>
    </source>
</evidence>
<reference evidence="2 3" key="1">
    <citation type="submission" date="2021-03" db="EMBL/GenBank/DDBJ databases">
        <title>Actinoplanes flavus sp. nov., a novel actinomycete isolated from Coconut Palm rhizosphere soil.</title>
        <authorList>
            <person name="Luo X."/>
        </authorList>
    </citation>
    <scope>NUCLEOTIDE SEQUENCE [LARGE SCALE GENOMIC DNA]</scope>
    <source>
        <strain evidence="2 3">NEAU-H7</strain>
    </source>
</reference>
<keyword evidence="1" id="KW-0732">Signal</keyword>
<organism evidence="2 3">
    <name type="scientific">Actinoplanes flavus</name>
    <dbReference type="NCBI Taxonomy" id="2820290"/>
    <lineage>
        <taxon>Bacteria</taxon>
        <taxon>Bacillati</taxon>
        <taxon>Actinomycetota</taxon>
        <taxon>Actinomycetes</taxon>
        <taxon>Micromonosporales</taxon>
        <taxon>Micromonosporaceae</taxon>
        <taxon>Actinoplanes</taxon>
    </lineage>
</organism>
<comment type="caution">
    <text evidence="2">The sequence shown here is derived from an EMBL/GenBank/DDBJ whole genome shotgun (WGS) entry which is preliminary data.</text>
</comment>
<dbReference type="EMBL" id="JAGFNS010000036">
    <property type="protein sequence ID" value="MBO3743211.1"/>
    <property type="molecule type" value="Genomic_DNA"/>
</dbReference>
<dbReference type="Proteomes" id="UP000679690">
    <property type="component" value="Unassembled WGS sequence"/>
</dbReference>